<protein>
    <recommendedName>
        <fullName evidence="5">NADH dehydrogenase [ubiquinone] 1 beta subcomplex subunit 7</fullName>
    </recommendedName>
</protein>
<comment type="function">
    <text evidence="1">Accessory subunit of the mitochondrial membrane respiratory chain NADH dehydrogenase (Complex I), that is believed not to be involved in catalysis. Complex I functions in the transfer of electrons from NADH to the respiratory chain. The immediate electron acceptor for the enzyme is believed to be ubiquinone.</text>
</comment>
<evidence type="ECO:0000256" key="7">
    <source>
        <dbReference type="ARBA" id="ARBA00022660"/>
    </source>
</evidence>
<gene>
    <name evidence="13" type="ORF">BS50DRAFT_677409</name>
</gene>
<dbReference type="Proteomes" id="UP000240883">
    <property type="component" value="Unassembled WGS sequence"/>
</dbReference>
<dbReference type="AlphaFoldDB" id="A0A2T2NL95"/>
<evidence type="ECO:0000256" key="6">
    <source>
        <dbReference type="ARBA" id="ARBA00022448"/>
    </source>
</evidence>
<accession>A0A2T2NL95</accession>
<keyword evidence="8" id="KW-0999">Mitochondrion inner membrane</keyword>
<proteinExistence type="inferred from homology"/>
<evidence type="ECO:0000256" key="1">
    <source>
        <dbReference type="ARBA" id="ARBA00003195"/>
    </source>
</evidence>
<evidence type="ECO:0000256" key="5">
    <source>
        <dbReference type="ARBA" id="ARBA00018677"/>
    </source>
</evidence>
<sequence>MTVTEKIKEAVGVASSEPQKATRAEMSAARLPLPYRDSCAHLLIPLNRCRQEEYYLPWKCENERHSYEKCQYEEFKLRVAKMEELRAAKNGERSN</sequence>
<keyword evidence="12" id="KW-1015">Disulfide bond</keyword>
<keyword evidence="6" id="KW-0813">Transport</keyword>
<keyword evidence="11" id="KW-0472">Membrane</keyword>
<dbReference type="PANTHER" id="PTHR20900">
    <property type="entry name" value="NADH:UBIQUINONE OXIDOREDUCTASE B18-LIKE SUBUNIT"/>
    <property type="match status" value="1"/>
</dbReference>
<dbReference type="OrthoDB" id="268414at2759"/>
<comment type="subcellular location">
    <subcellularLocation>
        <location evidence="3">Mitochondrion inner membrane</location>
        <topology evidence="3">Peripheral membrane protein</topology>
    </subcellularLocation>
    <subcellularLocation>
        <location evidence="2">Mitochondrion intermembrane space</location>
    </subcellularLocation>
</comment>
<dbReference type="PANTHER" id="PTHR20900:SF0">
    <property type="entry name" value="NADH DEHYDROGENASE [UBIQUINONE] 1 BETA SUBCOMPLEX SUBUNIT 7"/>
    <property type="match status" value="1"/>
</dbReference>
<reference evidence="13 14" key="1">
    <citation type="journal article" date="2018" name="Front. Microbiol.">
        <title>Genome-Wide Analysis of Corynespora cassiicola Leaf Fall Disease Putative Effectors.</title>
        <authorList>
            <person name="Lopez D."/>
            <person name="Ribeiro S."/>
            <person name="Label P."/>
            <person name="Fumanal B."/>
            <person name="Venisse J.S."/>
            <person name="Kohler A."/>
            <person name="de Oliveira R.R."/>
            <person name="Labutti K."/>
            <person name="Lipzen A."/>
            <person name="Lail K."/>
            <person name="Bauer D."/>
            <person name="Ohm R.A."/>
            <person name="Barry K.W."/>
            <person name="Spatafora J."/>
            <person name="Grigoriev I.V."/>
            <person name="Martin F.M."/>
            <person name="Pujade-Renaud V."/>
        </authorList>
    </citation>
    <scope>NUCLEOTIDE SEQUENCE [LARGE SCALE GENOMIC DNA]</scope>
    <source>
        <strain evidence="13 14">Philippines</strain>
    </source>
</reference>
<dbReference type="GO" id="GO:0005758">
    <property type="term" value="C:mitochondrial intermembrane space"/>
    <property type="evidence" value="ECO:0007669"/>
    <property type="project" value="UniProtKB-SubCell"/>
</dbReference>
<dbReference type="EMBL" id="KZ678136">
    <property type="protein sequence ID" value="PSN66129.1"/>
    <property type="molecule type" value="Genomic_DNA"/>
</dbReference>
<evidence type="ECO:0000256" key="2">
    <source>
        <dbReference type="ARBA" id="ARBA00004569"/>
    </source>
</evidence>
<name>A0A2T2NL95_CORCC</name>
<keyword evidence="14" id="KW-1185">Reference proteome</keyword>
<dbReference type="GO" id="GO:0005743">
    <property type="term" value="C:mitochondrial inner membrane"/>
    <property type="evidence" value="ECO:0007669"/>
    <property type="project" value="UniProtKB-SubCell"/>
</dbReference>
<evidence type="ECO:0000256" key="8">
    <source>
        <dbReference type="ARBA" id="ARBA00022792"/>
    </source>
</evidence>
<evidence type="ECO:0000256" key="10">
    <source>
        <dbReference type="ARBA" id="ARBA00023128"/>
    </source>
</evidence>
<evidence type="ECO:0000313" key="13">
    <source>
        <dbReference type="EMBL" id="PSN66129.1"/>
    </source>
</evidence>
<comment type="similarity">
    <text evidence="4">Belongs to the complex I NDUFB7 subunit family.</text>
</comment>
<keyword evidence="9" id="KW-0249">Electron transport</keyword>
<dbReference type="InterPro" id="IPR008698">
    <property type="entry name" value="NDUB7"/>
</dbReference>
<dbReference type="PROSITE" id="PS51808">
    <property type="entry name" value="CHCH"/>
    <property type="match status" value="1"/>
</dbReference>
<evidence type="ECO:0000256" key="3">
    <source>
        <dbReference type="ARBA" id="ARBA00004637"/>
    </source>
</evidence>
<dbReference type="Pfam" id="PF05676">
    <property type="entry name" value="NDUF_B7"/>
    <property type="match status" value="1"/>
</dbReference>
<keyword evidence="7" id="KW-0679">Respiratory chain</keyword>
<evidence type="ECO:0000256" key="4">
    <source>
        <dbReference type="ARBA" id="ARBA00008006"/>
    </source>
</evidence>
<dbReference type="STRING" id="1448308.A0A2T2NL95"/>
<keyword evidence="10" id="KW-0496">Mitochondrion</keyword>
<evidence type="ECO:0000256" key="12">
    <source>
        <dbReference type="ARBA" id="ARBA00023157"/>
    </source>
</evidence>
<evidence type="ECO:0000313" key="14">
    <source>
        <dbReference type="Proteomes" id="UP000240883"/>
    </source>
</evidence>
<evidence type="ECO:0000256" key="11">
    <source>
        <dbReference type="ARBA" id="ARBA00023136"/>
    </source>
</evidence>
<evidence type="ECO:0000256" key="9">
    <source>
        <dbReference type="ARBA" id="ARBA00022982"/>
    </source>
</evidence>
<organism evidence="13 14">
    <name type="scientific">Corynespora cassiicola Philippines</name>
    <dbReference type="NCBI Taxonomy" id="1448308"/>
    <lineage>
        <taxon>Eukaryota</taxon>
        <taxon>Fungi</taxon>
        <taxon>Dikarya</taxon>
        <taxon>Ascomycota</taxon>
        <taxon>Pezizomycotina</taxon>
        <taxon>Dothideomycetes</taxon>
        <taxon>Pleosporomycetidae</taxon>
        <taxon>Pleosporales</taxon>
        <taxon>Corynesporascaceae</taxon>
        <taxon>Corynespora</taxon>
    </lineage>
</organism>